<evidence type="ECO:0000313" key="3">
    <source>
        <dbReference type="Proteomes" id="UP000050525"/>
    </source>
</evidence>
<proteinExistence type="predicted"/>
<reference evidence="2 3" key="1">
    <citation type="journal article" date="2012" name="Genome Biol.">
        <title>Sequencing three crocodilian genomes to illuminate the evolution of archosaurs and amniotes.</title>
        <authorList>
            <person name="St John J.A."/>
            <person name="Braun E.L."/>
            <person name="Isberg S.R."/>
            <person name="Miles L.G."/>
            <person name="Chong A.Y."/>
            <person name="Gongora J."/>
            <person name="Dalzell P."/>
            <person name="Moran C."/>
            <person name="Bed'hom B."/>
            <person name="Abzhanov A."/>
            <person name="Burgess S.C."/>
            <person name="Cooksey A.M."/>
            <person name="Castoe T.A."/>
            <person name="Crawford N.G."/>
            <person name="Densmore L.D."/>
            <person name="Drew J.C."/>
            <person name="Edwards S.V."/>
            <person name="Faircloth B.C."/>
            <person name="Fujita M.K."/>
            <person name="Greenwold M.J."/>
            <person name="Hoffmann F.G."/>
            <person name="Howard J.M."/>
            <person name="Iguchi T."/>
            <person name="Janes D.E."/>
            <person name="Khan S.Y."/>
            <person name="Kohno S."/>
            <person name="de Koning A.J."/>
            <person name="Lance S.L."/>
            <person name="McCarthy F.M."/>
            <person name="McCormack J.E."/>
            <person name="Merchant M.E."/>
            <person name="Peterson D.G."/>
            <person name="Pollock D.D."/>
            <person name="Pourmand N."/>
            <person name="Raney B.J."/>
            <person name="Roessler K.A."/>
            <person name="Sanford J.R."/>
            <person name="Sawyer R.H."/>
            <person name="Schmidt C.J."/>
            <person name="Triplett E.W."/>
            <person name="Tuberville T.D."/>
            <person name="Venegas-Anaya M."/>
            <person name="Howard J.T."/>
            <person name="Jarvis E.D."/>
            <person name="Guillette L.J.Jr."/>
            <person name="Glenn T.C."/>
            <person name="Green R.E."/>
            <person name="Ray D.A."/>
        </authorList>
    </citation>
    <scope>NUCLEOTIDE SEQUENCE [LARGE SCALE GENOMIC DNA]</scope>
    <source>
        <strain evidence="2">KSC_2009_1</strain>
    </source>
</reference>
<comment type="caution">
    <text evidence="2">The sequence shown here is derived from an EMBL/GenBank/DDBJ whole genome shotgun (WGS) entry which is preliminary data.</text>
</comment>
<organism evidence="2 3">
    <name type="scientific">Alligator mississippiensis</name>
    <name type="common">American alligator</name>
    <dbReference type="NCBI Taxonomy" id="8496"/>
    <lineage>
        <taxon>Eukaryota</taxon>
        <taxon>Metazoa</taxon>
        <taxon>Chordata</taxon>
        <taxon>Craniata</taxon>
        <taxon>Vertebrata</taxon>
        <taxon>Euteleostomi</taxon>
        <taxon>Archelosauria</taxon>
        <taxon>Archosauria</taxon>
        <taxon>Crocodylia</taxon>
        <taxon>Alligatoridae</taxon>
        <taxon>Alligatorinae</taxon>
        <taxon>Alligator</taxon>
    </lineage>
</organism>
<dbReference type="Proteomes" id="UP000050525">
    <property type="component" value="Unassembled WGS sequence"/>
</dbReference>
<dbReference type="AlphaFoldDB" id="A0A151MXW3"/>
<name>A0A151MXW3_ALLMI</name>
<feature type="transmembrane region" description="Helical" evidence="1">
    <location>
        <begin position="12"/>
        <end position="31"/>
    </location>
</feature>
<keyword evidence="1" id="KW-0812">Transmembrane</keyword>
<accession>A0A151MXW3</accession>
<gene>
    <name evidence="2" type="ORF">Y1Q_0018014</name>
</gene>
<evidence type="ECO:0000256" key="1">
    <source>
        <dbReference type="SAM" id="Phobius"/>
    </source>
</evidence>
<keyword evidence="3" id="KW-1185">Reference proteome</keyword>
<sequence length="74" mass="8416">MAPRQQWEVLEAAAVTAITALQIYWCGYYLLPREGNPASPFTKDFQNWVLSGSSLDRESVVFSKAILQAEYYPQ</sequence>
<protein>
    <submittedName>
        <fullName evidence="2">Uncharacterized protein</fullName>
    </submittedName>
</protein>
<keyword evidence="1" id="KW-0472">Membrane</keyword>
<evidence type="ECO:0000313" key="2">
    <source>
        <dbReference type="EMBL" id="KYO29391.1"/>
    </source>
</evidence>
<dbReference type="EMBL" id="AKHW03004704">
    <property type="protein sequence ID" value="KYO29391.1"/>
    <property type="molecule type" value="Genomic_DNA"/>
</dbReference>
<keyword evidence="1" id="KW-1133">Transmembrane helix</keyword>